<reference evidence="3 4" key="1">
    <citation type="submission" date="2020-04" db="EMBL/GenBank/DDBJ databases">
        <title>Pseudoalteromonas caenipelagi sp. nov., isolated from a tidal flat.</title>
        <authorList>
            <person name="Park S."/>
            <person name="Yoon J.-H."/>
        </authorList>
    </citation>
    <scope>NUCLEOTIDE SEQUENCE [LARGE SCALE GENOMIC DNA]</scope>
    <source>
        <strain evidence="3 4">JBTF-M23</strain>
    </source>
</reference>
<dbReference type="Pfam" id="PF20469">
    <property type="entry name" value="OLD-like_TOPRIM"/>
    <property type="match status" value="1"/>
</dbReference>
<dbReference type="InterPro" id="IPR041685">
    <property type="entry name" value="AAA_GajA/Old/RecF-like"/>
</dbReference>
<dbReference type="InterPro" id="IPR027417">
    <property type="entry name" value="P-loop_NTPase"/>
</dbReference>
<dbReference type="InterPro" id="IPR034139">
    <property type="entry name" value="TOPRIM_OLD"/>
</dbReference>
<gene>
    <name evidence="3" type="ORF">HG263_10270</name>
</gene>
<comment type="caution">
    <text evidence="3">The sequence shown here is derived from an EMBL/GenBank/DDBJ whole genome shotgun (WGS) entry which is preliminary data.</text>
</comment>
<dbReference type="Proteomes" id="UP000586305">
    <property type="component" value="Unassembled WGS sequence"/>
</dbReference>
<evidence type="ECO:0000313" key="3">
    <source>
        <dbReference type="EMBL" id="NOU50915.1"/>
    </source>
</evidence>
<dbReference type="Gene3D" id="3.40.50.300">
    <property type="entry name" value="P-loop containing nucleotide triphosphate hydrolases"/>
    <property type="match status" value="1"/>
</dbReference>
<keyword evidence="4" id="KW-1185">Reference proteome</keyword>
<accession>A0A849VCX9</accession>
<proteinExistence type="predicted"/>
<protein>
    <submittedName>
        <fullName evidence="3">AAA family ATPase</fullName>
    </submittedName>
</protein>
<evidence type="ECO:0000259" key="1">
    <source>
        <dbReference type="Pfam" id="PF13175"/>
    </source>
</evidence>
<sequence>MKLNKVCLKNFRRLEKVEIDFEAKETLFVGPNNSGKTSATAAFKLFLRTRSFKIHDYSSSQISVINRFGHGEDVSLPSIQMDMWFTIDPDTEYGRAITLIPQLTTLVSEVGIRIQLSALDIDKLRDEYQATFPVDDCGRRKKGLSEFLAISNNMSRHFKLNYFVLENVAGDYKLHHLDGEEAKKTLASIMRVDFVEAQRNIDDQELARSNKLSKAFGAYYKNNLQHPDVNEEAMKVIDENNNNLNKHYKSSFSGLMDTLGSLGVPSVNDRSLRLISSLSPEVALQGNTELLYVDGESQHELPEAYNGLGFKNLVYIAIQISHFYLQWITTESSRPLCQLIFIEEPEVHLHSQVQQAFIANVWAIISDVAEKQNENTKEPQLCITTHSSHILDKVEFEKVRYFKRCLSKVQEESTARILNASKVLSMRSFMPDGLSLSEKEVDKNEVLKFLKKYIRITHCDLFFADAAILIEGAAEKLLLPNMIKKSSPTLESNYITTLEVGGAYASRFAGLLEFLGIPYLVITDIDSVDPNNNRKACIANFEGAITSNSSLKYFLNTETVKGLNQLEQAKVIIADNSAYIAYQKSIFTPTYGKDIQMHGRTLEEAIIYENIEAFKSKSLVSEIVFTGDAKQDHETVFKTVKSSTFKKTEFAIDLIVSEHPWETPSYIANGLKWLEQRLNLGLLNEEKE</sequence>
<organism evidence="3 4">
    <name type="scientific">Pseudoalteromonas caenipelagi</name>
    <dbReference type="NCBI Taxonomy" id="2726988"/>
    <lineage>
        <taxon>Bacteria</taxon>
        <taxon>Pseudomonadati</taxon>
        <taxon>Pseudomonadota</taxon>
        <taxon>Gammaproteobacteria</taxon>
        <taxon>Alteromonadales</taxon>
        <taxon>Pseudoalteromonadaceae</taxon>
        <taxon>Pseudoalteromonas</taxon>
    </lineage>
</organism>
<feature type="domain" description="Endonuclease GajA/Old nuclease/RecF-like AAA" evidence="1">
    <location>
        <begin position="1"/>
        <end position="390"/>
    </location>
</feature>
<dbReference type="InterPro" id="IPR051396">
    <property type="entry name" value="Bact_Antivir_Def_Nuclease"/>
</dbReference>
<dbReference type="EMBL" id="JABBPG010000003">
    <property type="protein sequence ID" value="NOU50915.1"/>
    <property type="molecule type" value="Genomic_DNA"/>
</dbReference>
<evidence type="ECO:0000259" key="2">
    <source>
        <dbReference type="Pfam" id="PF20469"/>
    </source>
</evidence>
<evidence type="ECO:0000313" key="4">
    <source>
        <dbReference type="Proteomes" id="UP000586305"/>
    </source>
</evidence>
<dbReference type="AlphaFoldDB" id="A0A849VCX9"/>
<dbReference type="CDD" id="cd01026">
    <property type="entry name" value="TOPRIM_OLD"/>
    <property type="match status" value="1"/>
</dbReference>
<dbReference type="PANTHER" id="PTHR43581:SF4">
    <property type="entry name" value="ATP_GTP PHOSPHATASE"/>
    <property type="match status" value="1"/>
</dbReference>
<dbReference type="Pfam" id="PF13175">
    <property type="entry name" value="AAA_15"/>
    <property type="match status" value="1"/>
</dbReference>
<name>A0A849VCX9_9GAMM</name>
<dbReference type="PANTHER" id="PTHR43581">
    <property type="entry name" value="ATP/GTP PHOSPHATASE"/>
    <property type="match status" value="1"/>
</dbReference>
<feature type="domain" description="OLD protein-like TOPRIM" evidence="2">
    <location>
        <begin position="462"/>
        <end position="526"/>
    </location>
</feature>
<dbReference type="SUPFAM" id="SSF52540">
    <property type="entry name" value="P-loop containing nucleoside triphosphate hydrolases"/>
    <property type="match status" value="1"/>
</dbReference>
<dbReference type="RefSeq" id="WP_171625982.1">
    <property type="nucleotide sequence ID" value="NZ_JABBPG010000003.1"/>
</dbReference>